<comment type="caution">
    <text evidence="9">The sequence shown here is derived from an EMBL/GenBank/DDBJ whole genome shotgun (WGS) entry which is preliminary data.</text>
</comment>
<organism evidence="9 10">
    <name type="scientific">Arthrobacter pigmenti</name>
    <dbReference type="NCBI Taxonomy" id="271432"/>
    <lineage>
        <taxon>Bacteria</taxon>
        <taxon>Bacillati</taxon>
        <taxon>Actinomycetota</taxon>
        <taxon>Actinomycetes</taxon>
        <taxon>Micrococcales</taxon>
        <taxon>Micrococcaceae</taxon>
        <taxon>Arthrobacter</taxon>
    </lineage>
</organism>
<dbReference type="PANTHER" id="PTHR43811:SF19">
    <property type="entry name" value="39 KDA FK506-BINDING NUCLEAR PROTEIN"/>
    <property type="match status" value="1"/>
</dbReference>
<evidence type="ECO:0000256" key="7">
    <source>
        <dbReference type="SAM" id="MobiDB-lite"/>
    </source>
</evidence>
<protein>
    <recommendedName>
        <fullName evidence="6">Peptidyl-prolyl cis-trans isomerase</fullName>
        <ecNumber evidence="6">5.2.1.8</ecNumber>
    </recommendedName>
</protein>
<dbReference type="InterPro" id="IPR001179">
    <property type="entry name" value="PPIase_FKBP_dom"/>
</dbReference>
<comment type="similarity">
    <text evidence="2 6">Belongs to the FKBP-type PPIase family.</text>
</comment>
<evidence type="ECO:0000256" key="4">
    <source>
        <dbReference type="ARBA" id="ARBA00023235"/>
    </source>
</evidence>
<keyword evidence="10" id="KW-1185">Reference proteome</keyword>
<feature type="compositionally biased region" description="Basic and acidic residues" evidence="7">
    <location>
        <begin position="1"/>
        <end position="15"/>
    </location>
</feature>
<comment type="catalytic activity">
    <reaction evidence="1 5 6">
        <text>[protein]-peptidylproline (omega=180) = [protein]-peptidylproline (omega=0)</text>
        <dbReference type="Rhea" id="RHEA:16237"/>
        <dbReference type="Rhea" id="RHEA-COMP:10747"/>
        <dbReference type="Rhea" id="RHEA-COMP:10748"/>
        <dbReference type="ChEBI" id="CHEBI:83833"/>
        <dbReference type="ChEBI" id="CHEBI:83834"/>
        <dbReference type="EC" id="5.2.1.8"/>
    </reaction>
</comment>
<evidence type="ECO:0000256" key="3">
    <source>
        <dbReference type="ARBA" id="ARBA00023110"/>
    </source>
</evidence>
<sequence length="131" mass="14077">MSFGAREYDRNKPEVDFPGQDLPEDLVVKDLIEGNGREAQAGDTVSAHYVGVAFSTGEEFDSSWNRGTPLDFRIGVGQVIQGWDQGIPGMKVGGRRRLEIPPHLAYGDSGAGSAIAPGESLIFVVDLMGVR</sequence>
<name>A0A846RMN6_9MICC</name>
<dbReference type="InterPro" id="IPR046357">
    <property type="entry name" value="PPIase_dom_sf"/>
</dbReference>
<dbReference type="FunFam" id="3.10.50.40:FF:000006">
    <property type="entry name" value="Peptidyl-prolyl cis-trans isomerase"/>
    <property type="match status" value="1"/>
</dbReference>
<keyword evidence="3 5" id="KW-0697">Rotamase</keyword>
<evidence type="ECO:0000256" key="5">
    <source>
        <dbReference type="PROSITE-ProRule" id="PRU00277"/>
    </source>
</evidence>
<gene>
    <name evidence="9" type="ORF">BJ994_001445</name>
</gene>
<dbReference type="SUPFAM" id="SSF54534">
    <property type="entry name" value="FKBP-like"/>
    <property type="match status" value="1"/>
</dbReference>
<evidence type="ECO:0000313" key="9">
    <source>
        <dbReference type="EMBL" id="NJC22369.1"/>
    </source>
</evidence>
<dbReference type="GO" id="GO:0003755">
    <property type="term" value="F:peptidyl-prolyl cis-trans isomerase activity"/>
    <property type="evidence" value="ECO:0007669"/>
    <property type="project" value="UniProtKB-UniRule"/>
</dbReference>
<evidence type="ECO:0000256" key="2">
    <source>
        <dbReference type="ARBA" id="ARBA00006577"/>
    </source>
</evidence>
<dbReference type="EMBL" id="JAATJL010000001">
    <property type="protein sequence ID" value="NJC22369.1"/>
    <property type="molecule type" value="Genomic_DNA"/>
</dbReference>
<evidence type="ECO:0000259" key="8">
    <source>
        <dbReference type="PROSITE" id="PS50059"/>
    </source>
</evidence>
<keyword evidence="4 5" id="KW-0413">Isomerase</keyword>
<proteinExistence type="inferred from homology"/>
<dbReference type="Gene3D" id="3.10.50.40">
    <property type="match status" value="1"/>
</dbReference>
<feature type="region of interest" description="Disordered" evidence="7">
    <location>
        <begin position="1"/>
        <end position="21"/>
    </location>
</feature>
<feature type="domain" description="PPIase FKBP-type" evidence="8">
    <location>
        <begin position="42"/>
        <end position="131"/>
    </location>
</feature>
<evidence type="ECO:0000256" key="1">
    <source>
        <dbReference type="ARBA" id="ARBA00000971"/>
    </source>
</evidence>
<dbReference type="PANTHER" id="PTHR43811">
    <property type="entry name" value="FKBP-TYPE PEPTIDYL-PROLYL CIS-TRANS ISOMERASE FKPA"/>
    <property type="match status" value="1"/>
</dbReference>
<evidence type="ECO:0000313" key="10">
    <source>
        <dbReference type="Proteomes" id="UP000547458"/>
    </source>
</evidence>
<dbReference type="Pfam" id="PF00254">
    <property type="entry name" value="FKBP_C"/>
    <property type="match status" value="1"/>
</dbReference>
<dbReference type="Proteomes" id="UP000547458">
    <property type="component" value="Unassembled WGS sequence"/>
</dbReference>
<evidence type="ECO:0000256" key="6">
    <source>
        <dbReference type="RuleBase" id="RU003915"/>
    </source>
</evidence>
<accession>A0A846RMN6</accession>
<dbReference type="AlphaFoldDB" id="A0A846RMN6"/>
<reference evidence="9 10" key="1">
    <citation type="submission" date="2020-03" db="EMBL/GenBank/DDBJ databases">
        <title>Sequencing the genomes of 1000 actinobacteria strains.</title>
        <authorList>
            <person name="Klenk H.-P."/>
        </authorList>
    </citation>
    <scope>NUCLEOTIDE SEQUENCE [LARGE SCALE GENOMIC DNA]</scope>
    <source>
        <strain evidence="9 10">DSM 16403</strain>
    </source>
</reference>
<dbReference type="PROSITE" id="PS50059">
    <property type="entry name" value="FKBP_PPIASE"/>
    <property type="match status" value="1"/>
</dbReference>
<dbReference type="RefSeq" id="WP_167992924.1">
    <property type="nucleotide sequence ID" value="NZ_JAATJL010000001.1"/>
</dbReference>
<dbReference type="EC" id="5.2.1.8" evidence="6"/>